<evidence type="ECO:0000313" key="2">
    <source>
        <dbReference type="EMBL" id="SHL19884.1"/>
    </source>
</evidence>
<feature type="signal peptide" evidence="1">
    <location>
        <begin position="1"/>
        <end position="21"/>
    </location>
</feature>
<dbReference type="Proteomes" id="UP000184364">
    <property type="component" value="Unassembled WGS sequence"/>
</dbReference>
<sequence length="223" mass="25890">MKNYKIILFLMLALFAQNFNAQEVKKPSDVFGFYFDTFVKYDQAVLAKLNEYLKPTVEGKNAYEINLKETADETLKAGVDSFLSTFHKNTANDCRKEAEDYFKIMTDNFKNGKLSITNVKMIENEYVKDQKIALINYSVSFKVPSKLSDMPITNPKRVKSEDLKKYLIQITEEFKNADKTVTTEQEFSLYQLSEGGKIYYWNGSPDDIVSKLTDFYFESFEPK</sequence>
<dbReference type="OrthoDB" id="1243155at2"/>
<keyword evidence="1" id="KW-0732">Signal</keyword>
<protein>
    <submittedName>
        <fullName evidence="2">Uncharacterized protein</fullName>
    </submittedName>
</protein>
<feature type="chain" id="PRO_5013020089" evidence="1">
    <location>
        <begin position="22"/>
        <end position="223"/>
    </location>
</feature>
<dbReference type="RefSeq" id="WP_073292822.1">
    <property type="nucleotide sequence ID" value="NZ_FRAV01000013.1"/>
</dbReference>
<organism evidence="2 3">
    <name type="scientific">Chryseobacterium polytrichastri</name>
    <dbReference type="NCBI Taxonomy" id="1302687"/>
    <lineage>
        <taxon>Bacteria</taxon>
        <taxon>Pseudomonadati</taxon>
        <taxon>Bacteroidota</taxon>
        <taxon>Flavobacteriia</taxon>
        <taxon>Flavobacteriales</taxon>
        <taxon>Weeksellaceae</taxon>
        <taxon>Chryseobacterium group</taxon>
        <taxon>Chryseobacterium</taxon>
    </lineage>
</organism>
<accession>A0A1M6YNI5</accession>
<name>A0A1M6YNI5_9FLAO</name>
<keyword evidence="3" id="KW-1185">Reference proteome</keyword>
<dbReference type="AlphaFoldDB" id="A0A1M6YNI5"/>
<gene>
    <name evidence="2" type="ORF">SAMN05444267_1013116</name>
</gene>
<reference evidence="3" key="1">
    <citation type="submission" date="2016-11" db="EMBL/GenBank/DDBJ databases">
        <authorList>
            <person name="Varghese N."/>
            <person name="Submissions S."/>
        </authorList>
    </citation>
    <scope>NUCLEOTIDE SEQUENCE [LARGE SCALE GENOMIC DNA]</scope>
    <source>
        <strain evidence="3">DSM 26899</strain>
    </source>
</reference>
<proteinExistence type="predicted"/>
<evidence type="ECO:0000313" key="3">
    <source>
        <dbReference type="Proteomes" id="UP000184364"/>
    </source>
</evidence>
<evidence type="ECO:0000256" key="1">
    <source>
        <dbReference type="SAM" id="SignalP"/>
    </source>
</evidence>
<dbReference type="EMBL" id="FRAV01000013">
    <property type="protein sequence ID" value="SHL19884.1"/>
    <property type="molecule type" value="Genomic_DNA"/>
</dbReference>